<evidence type="ECO:0000313" key="7">
    <source>
        <dbReference type="EMBL" id="SES01337.1"/>
    </source>
</evidence>
<dbReference type="PANTHER" id="PTHR43462">
    <property type="entry name" value="ALANYL-TRNA EDITING PROTEIN"/>
    <property type="match status" value="1"/>
</dbReference>
<dbReference type="SUPFAM" id="SSF55186">
    <property type="entry name" value="ThrRS/AlaRS common domain"/>
    <property type="match status" value="1"/>
</dbReference>
<evidence type="ECO:0000256" key="1">
    <source>
        <dbReference type="ARBA" id="ARBA00001947"/>
    </source>
</evidence>
<dbReference type="GO" id="GO:0005737">
    <property type="term" value="C:cytoplasm"/>
    <property type="evidence" value="ECO:0007669"/>
    <property type="project" value="UniProtKB-SubCell"/>
</dbReference>
<dbReference type="SUPFAM" id="SSF50447">
    <property type="entry name" value="Translation proteins"/>
    <property type="match status" value="1"/>
</dbReference>
<dbReference type="GO" id="GO:0005524">
    <property type="term" value="F:ATP binding"/>
    <property type="evidence" value="ECO:0007669"/>
    <property type="project" value="InterPro"/>
</dbReference>
<dbReference type="Gene3D" id="3.10.310.40">
    <property type="match status" value="1"/>
</dbReference>
<dbReference type="PROSITE" id="PS50860">
    <property type="entry name" value="AA_TRNA_LIGASE_II_ALA"/>
    <property type="match status" value="1"/>
</dbReference>
<dbReference type="InterPro" id="IPR018164">
    <property type="entry name" value="Ala-tRNA-synth_IIc_N"/>
</dbReference>
<dbReference type="SMART" id="SM00863">
    <property type="entry name" value="tRNA_SAD"/>
    <property type="match status" value="1"/>
</dbReference>
<dbReference type="InterPro" id="IPR018163">
    <property type="entry name" value="Thr/Ala-tRNA-synth_IIc_edit"/>
</dbReference>
<dbReference type="GO" id="GO:0002161">
    <property type="term" value="F:aminoacyl-tRNA deacylase activity"/>
    <property type="evidence" value="ECO:0007669"/>
    <property type="project" value="UniProtKB-ARBA"/>
</dbReference>
<accession>A0A1H9TWP4</accession>
<reference evidence="7 8" key="1">
    <citation type="submission" date="2016-10" db="EMBL/GenBank/DDBJ databases">
        <authorList>
            <person name="de Groot N.N."/>
        </authorList>
    </citation>
    <scope>NUCLEOTIDE SEQUENCE [LARGE SCALE GENOMIC DNA]</scope>
    <source>
        <strain evidence="7 8">DSM 13760</strain>
    </source>
</reference>
<keyword evidence="4" id="KW-0479">Metal-binding</keyword>
<evidence type="ECO:0000256" key="2">
    <source>
        <dbReference type="ARBA" id="ARBA00004496"/>
    </source>
</evidence>
<comment type="cofactor">
    <cofactor evidence="1">
        <name>Zn(2+)</name>
        <dbReference type="ChEBI" id="CHEBI:29105"/>
    </cofactor>
</comment>
<organism evidence="7 8">
    <name type="scientific">Isobaculum melis</name>
    <dbReference type="NCBI Taxonomy" id="142588"/>
    <lineage>
        <taxon>Bacteria</taxon>
        <taxon>Bacillati</taxon>
        <taxon>Bacillota</taxon>
        <taxon>Bacilli</taxon>
        <taxon>Lactobacillales</taxon>
        <taxon>Carnobacteriaceae</taxon>
        <taxon>Isobaculum</taxon>
    </lineage>
</organism>
<dbReference type="Gene3D" id="2.40.30.130">
    <property type="match status" value="1"/>
</dbReference>
<dbReference type="Gene3D" id="3.30.980.10">
    <property type="entry name" value="Threonyl-trna Synthetase, Chain A, domain 2"/>
    <property type="match status" value="1"/>
</dbReference>
<dbReference type="InterPro" id="IPR009000">
    <property type="entry name" value="Transl_B-barrel_sf"/>
</dbReference>
<evidence type="ECO:0000256" key="4">
    <source>
        <dbReference type="ARBA" id="ARBA00022723"/>
    </source>
</evidence>
<dbReference type="GO" id="GO:0006419">
    <property type="term" value="P:alanyl-tRNA aminoacylation"/>
    <property type="evidence" value="ECO:0007669"/>
    <property type="project" value="InterPro"/>
</dbReference>
<dbReference type="STRING" id="142588.SAMN04488559_11719"/>
<dbReference type="InterPro" id="IPR051335">
    <property type="entry name" value="Alanyl-tRNA_Editing_Enzymes"/>
</dbReference>
<gene>
    <name evidence="7" type="ORF">SAMN04488559_11719</name>
</gene>
<comment type="subcellular location">
    <subcellularLocation>
        <location evidence="2">Cytoplasm</location>
    </subcellularLocation>
</comment>
<dbReference type="InterPro" id="IPR018165">
    <property type="entry name" value="Ala-tRNA-synth_IIc_core"/>
</dbReference>
<keyword evidence="3" id="KW-0963">Cytoplasm</keyword>
<evidence type="ECO:0000313" key="8">
    <source>
        <dbReference type="Proteomes" id="UP000198948"/>
    </source>
</evidence>
<evidence type="ECO:0000259" key="6">
    <source>
        <dbReference type="PROSITE" id="PS50860"/>
    </source>
</evidence>
<keyword evidence="8" id="KW-1185">Reference proteome</keyword>
<keyword evidence="7" id="KW-0436">Ligase</keyword>
<dbReference type="InterPro" id="IPR012947">
    <property type="entry name" value="tRNA_SAD"/>
</dbReference>
<evidence type="ECO:0000256" key="3">
    <source>
        <dbReference type="ARBA" id="ARBA00022490"/>
    </source>
</evidence>
<dbReference type="GO" id="GO:0046872">
    <property type="term" value="F:metal ion binding"/>
    <property type="evidence" value="ECO:0007669"/>
    <property type="project" value="UniProtKB-KW"/>
</dbReference>
<keyword evidence="5" id="KW-0862">Zinc</keyword>
<feature type="domain" description="Alanyl-transfer RNA synthetases family profile" evidence="6">
    <location>
        <begin position="1"/>
        <end position="223"/>
    </location>
</feature>
<dbReference type="EMBL" id="FOHA01000017">
    <property type="protein sequence ID" value="SES01337.1"/>
    <property type="molecule type" value="Genomic_DNA"/>
</dbReference>
<name>A0A1H9TWP4_9LACT</name>
<dbReference type="Pfam" id="PF01411">
    <property type="entry name" value="tRNA-synt_2c"/>
    <property type="match status" value="1"/>
</dbReference>
<dbReference type="GO" id="GO:0003676">
    <property type="term" value="F:nucleic acid binding"/>
    <property type="evidence" value="ECO:0007669"/>
    <property type="project" value="InterPro"/>
</dbReference>
<dbReference type="GO" id="GO:0004813">
    <property type="term" value="F:alanine-tRNA ligase activity"/>
    <property type="evidence" value="ECO:0007669"/>
    <property type="project" value="InterPro"/>
</dbReference>
<dbReference type="RefSeq" id="WP_177165761.1">
    <property type="nucleotide sequence ID" value="NZ_FOHA01000017.1"/>
</dbReference>
<dbReference type="AlphaFoldDB" id="A0A1H9TWP4"/>
<dbReference type="Pfam" id="PF02272">
    <property type="entry name" value="DHHA1"/>
    <property type="match status" value="1"/>
</dbReference>
<dbReference type="PANTHER" id="PTHR43462:SF1">
    <property type="entry name" value="ALANYL-TRNA EDITING PROTEIN AARSD1"/>
    <property type="match status" value="1"/>
</dbReference>
<sequence length="408" mass="45728">MQTIKLYNDDSYLKEMTTTVLKCEQDEHGPYVVLKETVFYPTGGGQAHDTGLLDGKKITNVALVQDEIRHYLTESIEVGKTVQGSIDWIRRFDLMQQHLGQHILSAAFEQLFDIETASIHIGERYCTIDLEVAQLTAKQVEQAQGLSNQVILENRKVRAYYVEKADLGQFPYLRNQPKTDTNIRLIDIADFDTIGCGGTHPKATGEVGNLAILKQERNRKQVRLTFICGQRVVQELIQASQLNREVGALLHAPEAEIISKTTELLAQKKALEKAQKEWQQQQFMQQAEALLTEQQSLFDRTLILKEDNQQSVAALKKVAQQLINLDSTLLVIFFQQTGTQVTYLLAAGKEAKVNLRSLIQCFNQALNGKGGGSPFLAQGSGTFQENNGNLATTIKELLNQELGEENHE</sequence>
<keyword evidence="7" id="KW-0030">Aminoacyl-tRNA synthetase</keyword>
<dbReference type="Proteomes" id="UP000198948">
    <property type="component" value="Unassembled WGS sequence"/>
</dbReference>
<protein>
    <submittedName>
        <fullName evidence="7">Alanyl-tRNA synthetase</fullName>
    </submittedName>
</protein>
<proteinExistence type="predicted"/>
<dbReference type="InterPro" id="IPR003156">
    <property type="entry name" value="DHHA1_dom"/>
</dbReference>
<evidence type="ECO:0000256" key="5">
    <source>
        <dbReference type="ARBA" id="ARBA00022833"/>
    </source>
</evidence>
<dbReference type="Pfam" id="PF07973">
    <property type="entry name" value="tRNA_SAD"/>
    <property type="match status" value="1"/>
</dbReference>